<evidence type="ECO:0000313" key="2">
    <source>
        <dbReference type="EMBL" id="CAJ0573428.1"/>
    </source>
</evidence>
<accession>A0AA36CSZ3</accession>
<sequence length="66" mass="6681">MQTIEQPAPATPHTSERRKTSAAEVGAQTPCPSSTDLGSHSAPALATSTSGDVSPPNPNRSHNSSA</sequence>
<dbReference type="EMBL" id="CATQJA010002618">
    <property type="protein sequence ID" value="CAJ0573428.1"/>
    <property type="molecule type" value="Genomic_DNA"/>
</dbReference>
<evidence type="ECO:0000256" key="1">
    <source>
        <dbReference type="SAM" id="MobiDB-lite"/>
    </source>
</evidence>
<name>A0AA36CSZ3_9BILA</name>
<gene>
    <name evidence="2" type="ORF">MSPICULIGERA_LOCUS11786</name>
</gene>
<dbReference type="AlphaFoldDB" id="A0AA36CSZ3"/>
<keyword evidence="3" id="KW-1185">Reference proteome</keyword>
<feature type="region of interest" description="Disordered" evidence="1">
    <location>
        <begin position="1"/>
        <end position="66"/>
    </location>
</feature>
<dbReference type="Proteomes" id="UP001177023">
    <property type="component" value="Unassembled WGS sequence"/>
</dbReference>
<organism evidence="2 3">
    <name type="scientific">Mesorhabditis spiculigera</name>
    <dbReference type="NCBI Taxonomy" id="96644"/>
    <lineage>
        <taxon>Eukaryota</taxon>
        <taxon>Metazoa</taxon>
        <taxon>Ecdysozoa</taxon>
        <taxon>Nematoda</taxon>
        <taxon>Chromadorea</taxon>
        <taxon>Rhabditida</taxon>
        <taxon>Rhabditina</taxon>
        <taxon>Rhabditomorpha</taxon>
        <taxon>Rhabditoidea</taxon>
        <taxon>Rhabditidae</taxon>
        <taxon>Mesorhabditinae</taxon>
        <taxon>Mesorhabditis</taxon>
    </lineage>
</organism>
<feature type="non-terminal residue" evidence="2">
    <location>
        <position position="66"/>
    </location>
</feature>
<evidence type="ECO:0000313" key="3">
    <source>
        <dbReference type="Proteomes" id="UP001177023"/>
    </source>
</evidence>
<comment type="caution">
    <text evidence="2">The sequence shown here is derived from an EMBL/GenBank/DDBJ whole genome shotgun (WGS) entry which is preliminary data.</text>
</comment>
<proteinExistence type="predicted"/>
<protein>
    <submittedName>
        <fullName evidence="2">Uncharacterized protein</fullName>
    </submittedName>
</protein>
<reference evidence="2" key="1">
    <citation type="submission" date="2023-06" db="EMBL/GenBank/DDBJ databases">
        <authorList>
            <person name="Delattre M."/>
        </authorList>
    </citation>
    <scope>NUCLEOTIDE SEQUENCE</scope>
    <source>
        <strain evidence="2">AF72</strain>
    </source>
</reference>